<accession>A0AAN6NQY8</accession>
<dbReference type="EMBL" id="MU859255">
    <property type="protein sequence ID" value="KAK3948593.1"/>
    <property type="molecule type" value="Genomic_DNA"/>
</dbReference>
<sequence length="163" mass="18111">ATEGKHPPWLLREGGLSVRMRHDECQTFSQTMVVCMSSHSECFSSLHVSFSMVARIGNAGEVGYSSHPLGLLGAIIIPRPLFFLPQLDSLSSSSLALDLESRHHHHPLHRHHASYYQGSETIVGGLPCHHPSARTAFNVLSQPYWWFPSDTSRGPVALHLLRL</sequence>
<evidence type="ECO:0000313" key="2">
    <source>
        <dbReference type="Proteomes" id="UP001303222"/>
    </source>
</evidence>
<organism evidence="1 2">
    <name type="scientific">Pseudoneurospora amorphoporcata</name>
    <dbReference type="NCBI Taxonomy" id="241081"/>
    <lineage>
        <taxon>Eukaryota</taxon>
        <taxon>Fungi</taxon>
        <taxon>Dikarya</taxon>
        <taxon>Ascomycota</taxon>
        <taxon>Pezizomycotina</taxon>
        <taxon>Sordariomycetes</taxon>
        <taxon>Sordariomycetidae</taxon>
        <taxon>Sordariales</taxon>
        <taxon>Sordariaceae</taxon>
        <taxon>Pseudoneurospora</taxon>
    </lineage>
</organism>
<proteinExistence type="predicted"/>
<reference evidence="1" key="2">
    <citation type="submission" date="2023-06" db="EMBL/GenBank/DDBJ databases">
        <authorList>
            <consortium name="Lawrence Berkeley National Laboratory"/>
            <person name="Mondo S.J."/>
            <person name="Hensen N."/>
            <person name="Bonometti L."/>
            <person name="Westerberg I."/>
            <person name="Brannstrom I.O."/>
            <person name="Guillou S."/>
            <person name="Cros-Aarteil S."/>
            <person name="Calhoun S."/>
            <person name="Haridas S."/>
            <person name="Kuo A."/>
            <person name="Pangilinan J."/>
            <person name="Riley R."/>
            <person name="Labutti K."/>
            <person name="Andreopoulos B."/>
            <person name="Lipzen A."/>
            <person name="Chen C."/>
            <person name="Yanf M."/>
            <person name="Daum C."/>
            <person name="Ng V."/>
            <person name="Clum A."/>
            <person name="Steindorff A."/>
            <person name="Ohm R."/>
            <person name="Martin F."/>
            <person name="Silar P."/>
            <person name="Natvig D."/>
            <person name="Lalanne C."/>
            <person name="Gautier V."/>
            <person name="Ament-Velasquez S.L."/>
            <person name="Kruys A."/>
            <person name="Hutchinson M.I."/>
            <person name="Powell A.J."/>
            <person name="Barry K."/>
            <person name="Miller A.N."/>
            <person name="Grigoriev I.V."/>
            <person name="Debuchy R."/>
            <person name="Gladieux P."/>
            <person name="Thoren M.H."/>
            <person name="Johannesson H."/>
        </authorList>
    </citation>
    <scope>NUCLEOTIDE SEQUENCE</scope>
    <source>
        <strain evidence="1">CBS 626.80</strain>
    </source>
</reference>
<dbReference type="AlphaFoldDB" id="A0AAN6NQY8"/>
<reference evidence="1" key="1">
    <citation type="journal article" date="2023" name="Mol. Phylogenet. Evol.">
        <title>Genome-scale phylogeny and comparative genomics of the fungal order Sordariales.</title>
        <authorList>
            <person name="Hensen N."/>
            <person name="Bonometti L."/>
            <person name="Westerberg I."/>
            <person name="Brannstrom I.O."/>
            <person name="Guillou S."/>
            <person name="Cros-Aarteil S."/>
            <person name="Calhoun S."/>
            <person name="Haridas S."/>
            <person name="Kuo A."/>
            <person name="Mondo S."/>
            <person name="Pangilinan J."/>
            <person name="Riley R."/>
            <person name="LaButti K."/>
            <person name="Andreopoulos B."/>
            <person name="Lipzen A."/>
            <person name="Chen C."/>
            <person name="Yan M."/>
            <person name="Daum C."/>
            <person name="Ng V."/>
            <person name="Clum A."/>
            <person name="Steindorff A."/>
            <person name="Ohm R.A."/>
            <person name="Martin F."/>
            <person name="Silar P."/>
            <person name="Natvig D.O."/>
            <person name="Lalanne C."/>
            <person name="Gautier V."/>
            <person name="Ament-Velasquez S.L."/>
            <person name="Kruys A."/>
            <person name="Hutchinson M.I."/>
            <person name="Powell A.J."/>
            <person name="Barry K."/>
            <person name="Miller A.N."/>
            <person name="Grigoriev I.V."/>
            <person name="Debuchy R."/>
            <person name="Gladieux P."/>
            <person name="Hiltunen Thoren M."/>
            <person name="Johannesson H."/>
        </authorList>
    </citation>
    <scope>NUCLEOTIDE SEQUENCE</scope>
    <source>
        <strain evidence="1">CBS 626.80</strain>
    </source>
</reference>
<protein>
    <submittedName>
        <fullName evidence="1">Uncharacterized protein</fullName>
    </submittedName>
</protein>
<feature type="non-terminal residue" evidence="1">
    <location>
        <position position="1"/>
    </location>
</feature>
<dbReference type="Proteomes" id="UP001303222">
    <property type="component" value="Unassembled WGS sequence"/>
</dbReference>
<gene>
    <name evidence="1" type="ORF">QBC32DRAFT_221627</name>
</gene>
<evidence type="ECO:0000313" key="1">
    <source>
        <dbReference type="EMBL" id="KAK3948593.1"/>
    </source>
</evidence>
<name>A0AAN6NQY8_9PEZI</name>
<keyword evidence="2" id="KW-1185">Reference proteome</keyword>
<comment type="caution">
    <text evidence="1">The sequence shown here is derived from an EMBL/GenBank/DDBJ whole genome shotgun (WGS) entry which is preliminary data.</text>
</comment>